<proteinExistence type="inferred from homology"/>
<dbReference type="Proteomes" id="UP000597668">
    <property type="component" value="Unassembled WGS sequence"/>
</dbReference>
<evidence type="ECO:0000259" key="15">
    <source>
        <dbReference type="PROSITE" id="PS51194"/>
    </source>
</evidence>
<dbReference type="SUPFAM" id="SSF143517">
    <property type="entry name" value="TRCF domain-like"/>
    <property type="match status" value="1"/>
</dbReference>
<evidence type="ECO:0000256" key="5">
    <source>
        <dbReference type="ARBA" id="ARBA00022801"/>
    </source>
</evidence>
<keyword evidence="5 13" id="KW-0378">Hydrolase</keyword>
<dbReference type="Pfam" id="PF00271">
    <property type="entry name" value="Helicase_C"/>
    <property type="match status" value="1"/>
</dbReference>
<dbReference type="PANTHER" id="PTHR47964:SF1">
    <property type="entry name" value="ATP-DEPENDENT DNA HELICASE HOMOLOG RECG, CHLOROPLASTIC"/>
    <property type="match status" value="1"/>
</dbReference>
<sequence>MEFFHSILQNSGPYQRLKDALKDENTPIAGYGLSTVHKSNLAMAAYCDLGGQFLLLCPDERSAERTCDNINNMYGSLLAQVYRQKDFVFRPIEGASREFEYSRLAVLGGILDGSCKIVVTTAPAALQHTIPPQLYRQNSFEVGQGDELPVQQLAARLVASGYIRRPQVDGPGQFSLRGGILDIFPPQAAQPLRLEYWGDEIDTICTFDLLSQRRTDQLEKIAITPAKEVLIQEPEDLVKRLQKLAAKQKNEQLAADIERAQNGVEIVDIDRYIGLCYPQGATLFDYLEDAVVFTSELNDILVELDNFLWQMGEDIQTLLEEGLLVEKLTTFCGDKGYLLGQLGRRRTAFLETFSRPIPDFALKDLIDFTAISTSCWSGQMQMLREEIDGQLEKSYCLLILAGTEKSARTLAHDLQKDGYSAQYTESGKDIVAGRIYVATGSLSAGFEYPELRVGVITYLQTNVGAGKRRAKKVRKKDAITSLEDITKGDYVVHIAHGIGQFDGVTQLEIQGVKKDYLKIKYSGKDVLFVPVTQLDLVSKYIGPKEDKRVKLNRLHSTEWQKTKQRVYASVRDMADELIALYASRAQAKGFAFSADNDWQREFEERFEYAETDDQLRCIQEIKQDMQSLRPMDRILCGDVGFGKTEVALRAAFKCVLDSKQCAILVPTTILAWQHYQNLLKRIGDFPVKVELLSRFRNAKQQREIIRQLRTGEVDIVVGTHRLIQKDVKFKDLGLAIIDEEQRFGVAHKERFKEAFKGIDLLTLSATPIPRTLNMAMSGIRDISIIDEAPQDRHPIQTYVVEHSDVLVADAIKKELRRGGQVYYLYNKVESIESRAAKIAQMVPGASVAFAHGKMTERELSSVWSQLLDGTIDVLVCTTIIETGVDVANCNTLIIEDADRLGLSQLYQIRGRVGRSTKRAFAYFTFKRGKVLTEIASKRLTAIREFTSFGSGFKIAMRDLELRGAGNLLGAQQHGHMEAVGYDMYLRLLAEAVSEKKGEERPYKNEECQVDIQVDAYIPETYIESLPSRIDIYKKIAAIASRQEADDVLDEIIDRFSDPPRSVLGLIDVALLRNQAAGLDITEIVQREDTIYFYIGRPDMDRISRALSGGTGAKNIVFNAGQKPYLAARLAAGQKPIDLIKKVLALMEK</sequence>
<evidence type="ECO:0000256" key="9">
    <source>
        <dbReference type="ARBA" id="ARBA00023204"/>
    </source>
</evidence>
<dbReference type="GO" id="GO:0006355">
    <property type="term" value="P:regulation of DNA-templated transcription"/>
    <property type="evidence" value="ECO:0007669"/>
    <property type="project" value="UniProtKB-UniRule"/>
</dbReference>
<dbReference type="FunFam" id="3.40.50.300:FF:000546">
    <property type="entry name" value="Transcription-repair-coupling factor"/>
    <property type="match status" value="1"/>
</dbReference>
<dbReference type="NCBIfam" id="TIGR00580">
    <property type="entry name" value="mfd"/>
    <property type="match status" value="1"/>
</dbReference>
<keyword evidence="6" id="KW-0347">Helicase</keyword>
<comment type="subcellular location">
    <subcellularLocation>
        <location evidence="1 13">Cytoplasm</location>
    </subcellularLocation>
</comment>
<keyword evidence="9 13" id="KW-0234">DNA repair</keyword>
<dbReference type="Pfam" id="PF03461">
    <property type="entry name" value="TRCF"/>
    <property type="match status" value="1"/>
</dbReference>
<dbReference type="CDD" id="cd17991">
    <property type="entry name" value="DEXHc_TRCF"/>
    <property type="match status" value="1"/>
</dbReference>
<dbReference type="GO" id="GO:0005737">
    <property type="term" value="C:cytoplasm"/>
    <property type="evidence" value="ECO:0007669"/>
    <property type="project" value="UniProtKB-SubCell"/>
</dbReference>
<dbReference type="InterPro" id="IPR003711">
    <property type="entry name" value="CarD-like/TRCF_RID"/>
</dbReference>
<dbReference type="SUPFAM" id="SSF52540">
    <property type="entry name" value="P-loop containing nucleoside triphosphate hydrolases"/>
    <property type="match status" value="4"/>
</dbReference>
<comment type="similarity">
    <text evidence="11 13">In the C-terminal section; belongs to the helicase family. RecG subfamily.</text>
</comment>
<feature type="domain" description="Helicase C-terminal" evidence="15">
    <location>
        <begin position="806"/>
        <end position="960"/>
    </location>
</feature>
<keyword evidence="2 13" id="KW-0963">Cytoplasm</keyword>
<name>A0A8J6LWJ1_9FIRM</name>
<dbReference type="InterPro" id="IPR037235">
    <property type="entry name" value="TRCF-like_C_D7"/>
</dbReference>
<dbReference type="InterPro" id="IPR036101">
    <property type="entry name" value="CarD-like/TRCF_RID_sf"/>
</dbReference>
<dbReference type="SUPFAM" id="SSF141259">
    <property type="entry name" value="CarD-like"/>
    <property type="match status" value="1"/>
</dbReference>
<evidence type="ECO:0000256" key="13">
    <source>
        <dbReference type="HAMAP-Rule" id="MF_00969"/>
    </source>
</evidence>
<keyword evidence="7 13" id="KW-0067">ATP-binding</keyword>
<evidence type="ECO:0000256" key="12">
    <source>
        <dbReference type="ARBA" id="ARBA00070128"/>
    </source>
</evidence>
<dbReference type="RefSeq" id="WP_186488588.1">
    <property type="nucleotide sequence ID" value="NZ_JACOGI010000003.1"/>
</dbReference>
<evidence type="ECO:0000313" key="16">
    <source>
        <dbReference type="EMBL" id="MBC3517125.1"/>
    </source>
</evidence>
<organism evidence="16 17">
    <name type="scientific">Neobittarella massiliensis</name>
    <name type="common">ex Bilen et al. 2018</name>
    <dbReference type="NCBI Taxonomy" id="2041842"/>
    <lineage>
        <taxon>Bacteria</taxon>
        <taxon>Bacillati</taxon>
        <taxon>Bacillota</taxon>
        <taxon>Clostridia</taxon>
        <taxon>Eubacteriales</taxon>
        <taxon>Oscillospiraceae</taxon>
        <taxon>Neobittarella (ex Bilen et al. 2018)</taxon>
    </lineage>
</organism>
<comment type="function">
    <text evidence="13">Couples transcription and DNA repair by recognizing RNA polymerase (RNAP) stalled at DNA lesions. Mediates ATP-dependent release of RNAP and its truncated transcript from the DNA, and recruitment of nucleotide excision repair machinery to the damaged site.</text>
</comment>
<evidence type="ECO:0000256" key="1">
    <source>
        <dbReference type="ARBA" id="ARBA00004496"/>
    </source>
</evidence>
<dbReference type="GO" id="GO:0003678">
    <property type="term" value="F:DNA helicase activity"/>
    <property type="evidence" value="ECO:0007669"/>
    <property type="project" value="TreeGrafter"/>
</dbReference>
<evidence type="ECO:0000256" key="6">
    <source>
        <dbReference type="ARBA" id="ARBA00022806"/>
    </source>
</evidence>
<dbReference type="InterPro" id="IPR014001">
    <property type="entry name" value="Helicase_ATP-bd"/>
</dbReference>
<dbReference type="InterPro" id="IPR047112">
    <property type="entry name" value="RecG/Mfd"/>
</dbReference>
<dbReference type="SMART" id="SM00490">
    <property type="entry name" value="HELICc"/>
    <property type="match status" value="1"/>
</dbReference>
<dbReference type="EC" id="3.6.4.-" evidence="13"/>
<evidence type="ECO:0000259" key="14">
    <source>
        <dbReference type="PROSITE" id="PS51192"/>
    </source>
</evidence>
<accession>A0A8J6LWJ1</accession>
<keyword evidence="17" id="KW-1185">Reference proteome</keyword>
<evidence type="ECO:0000256" key="3">
    <source>
        <dbReference type="ARBA" id="ARBA00022741"/>
    </source>
</evidence>
<dbReference type="SMART" id="SM00982">
    <property type="entry name" value="TRCF"/>
    <property type="match status" value="1"/>
</dbReference>
<evidence type="ECO:0000256" key="2">
    <source>
        <dbReference type="ARBA" id="ARBA00022490"/>
    </source>
</evidence>
<dbReference type="Pfam" id="PF17757">
    <property type="entry name" value="UvrB_inter"/>
    <property type="match status" value="1"/>
</dbReference>
<dbReference type="Pfam" id="PF00270">
    <property type="entry name" value="DEAD"/>
    <property type="match status" value="1"/>
</dbReference>
<evidence type="ECO:0000256" key="8">
    <source>
        <dbReference type="ARBA" id="ARBA00023125"/>
    </source>
</evidence>
<dbReference type="InterPro" id="IPR001650">
    <property type="entry name" value="Helicase_C-like"/>
</dbReference>
<evidence type="ECO:0000256" key="11">
    <source>
        <dbReference type="ARBA" id="ARBA00061399"/>
    </source>
</evidence>
<dbReference type="SMART" id="SM00487">
    <property type="entry name" value="DEXDc"/>
    <property type="match status" value="1"/>
</dbReference>
<dbReference type="InterPro" id="IPR011545">
    <property type="entry name" value="DEAD/DEAH_box_helicase_dom"/>
</dbReference>
<dbReference type="EMBL" id="JACOGI010000003">
    <property type="protein sequence ID" value="MBC3517125.1"/>
    <property type="molecule type" value="Genomic_DNA"/>
</dbReference>
<dbReference type="GO" id="GO:0005524">
    <property type="term" value="F:ATP binding"/>
    <property type="evidence" value="ECO:0007669"/>
    <property type="project" value="UniProtKB-UniRule"/>
</dbReference>
<dbReference type="AlphaFoldDB" id="A0A8J6LWJ1"/>
<comment type="caution">
    <text evidence="16">The sequence shown here is derived from an EMBL/GenBank/DDBJ whole genome shotgun (WGS) entry which is preliminary data.</text>
</comment>
<dbReference type="InterPro" id="IPR005118">
    <property type="entry name" value="TRCF_C"/>
</dbReference>
<dbReference type="HAMAP" id="MF_00969">
    <property type="entry name" value="TRCF"/>
    <property type="match status" value="1"/>
</dbReference>
<dbReference type="Gene3D" id="3.90.1150.50">
    <property type="entry name" value="Transcription-repair-coupling factor, D7 domain"/>
    <property type="match status" value="1"/>
</dbReference>
<dbReference type="Gene3D" id="2.40.10.170">
    <property type="match status" value="1"/>
</dbReference>
<dbReference type="PANTHER" id="PTHR47964">
    <property type="entry name" value="ATP-DEPENDENT DNA HELICASE HOMOLOG RECG, CHLOROPLASTIC"/>
    <property type="match status" value="1"/>
</dbReference>
<dbReference type="GO" id="GO:0000716">
    <property type="term" value="P:transcription-coupled nucleotide-excision repair, DNA damage recognition"/>
    <property type="evidence" value="ECO:0007669"/>
    <property type="project" value="UniProtKB-UniRule"/>
</dbReference>
<dbReference type="Gene3D" id="3.40.50.300">
    <property type="entry name" value="P-loop containing nucleotide triphosphate hydrolases"/>
    <property type="match status" value="2"/>
</dbReference>
<evidence type="ECO:0000256" key="4">
    <source>
        <dbReference type="ARBA" id="ARBA00022763"/>
    </source>
</evidence>
<evidence type="ECO:0000256" key="7">
    <source>
        <dbReference type="ARBA" id="ARBA00022840"/>
    </source>
</evidence>
<dbReference type="SMART" id="SM01058">
    <property type="entry name" value="CarD_TRCF"/>
    <property type="match status" value="1"/>
</dbReference>
<evidence type="ECO:0000256" key="10">
    <source>
        <dbReference type="ARBA" id="ARBA00061104"/>
    </source>
</evidence>
<dbReference type="InterPro" id="IPR004576">
    <property type="entry name" value="Mfd"/>
</dbReference>
<protein>
    <recommendedName>
        <fullName evidence="12 13">Transcription-repair-coupling factor</fullName>
        <shortName evidence="13">TRCF</shortName>
        <ecNumber evidence="13">3.6.4.-</ecNumber>
    </recommendedName>
</protein>
<gene>
    <name evidence="13 16" type="primary">mfd</name>
    <name evidence="16" type="ORF">H8K20_12065</name>
</gene>
<reference evidence="16" key="1">
    <citation type="submission" date="2020-08" db="EMBL/GenBank/DDBJ databases">
        <authorList>
            <person name="Liu C."/>
            <person name="Sun Q."/>
        </authorList>
    </citation>
    <scope>NUCLEOTIDE SEQUENCE</scope>
    <source>
        <strain evidence="16">NSJ-65</strain>
    </source>
</reference>
<dbReference type="InterPro" id="IPR041471">
    <property type="entry name" value="UvrB_inter"/>
</dbReference>
<keyword evidence="8 13" id="KW-0238">DNA-binding</keyword>
<comment type="similarity">
    <text evidence="10 13">In the N-terminal section; belongs to the UvrB family.</text>
</comment>
<dbReference type="Gene3D" id="3.40.50.11180">
    <property type="match status" value="1"/>
</dbReference>
<dbReference type="GO" id="GO:0003684">
    <property type="term" value="F:damaged DNA binding"/>
    <property type="evidence" value="ECO:0007669"/>
    <property type="project" value="InterPro"/>
</dbReference>
<evidence type="ECO:0000313" key="17">
    <source>
        <dbReference type="Proteomes" id="UP000597668"/>
    </source>
</evidence>
<dbReference type="Pfam" id="PF02559">
    <property type="entry name" value="CarD_TRCF_RID"/>
    <property type="match status" value="1"/>
</dbReference>
<dbReference type="Gene3D" id="3.30.2060.10">
    <property type="entry name" value="Penicillin-binding protein 1b domain"/>
    <property type="match status" value="1"/>
</dbReference>
<dbReference type="PROSITE" id="PS51192">
    <property type="entry name" value="HELICASE_ATP_BIND_1"/>
    <property type="match status" value="1"/>
</dbReference>
<keyword evidence="3 13" id="KW-0547">Nucleotide-binding</keyword>
<dbReference type="InterPro" id="IPR027417">
    <property type="entry name" value="P-loop_NTPase"/>
</dbReference>
<dbReference type="PROSITE" id="PS51194">
    <property type="entry name" value="HELICASE_CTER"/>
    <property type="match status" value="1"/>
</dbReference>
<dbReference type="GO" id="GO:0016787">
    <property type="term" value="F:hydrolase activity"/>
    <property type="evidence" value="ECO:0007669"/>
    <property type="project" value="UniProtKB-KW"/>
</dbReference>
<feature type="domain" description="Helicase ATP-binding" evidence="14">
    <location>
        <begin position="624"/>
        <end position="785"/>
    </location>
</feature>
<keyword evidence="4 13" id="KW-0227">DNA damage</keyword>